<accession>A0ABR3GG14</accession>
<keyword evidence="4" id="KW-1185">Reference proteome</keyword>
<evidence type="ECO:0000313" key="4">
    <source>
        <dbReference type="Proteomes" id="UP001447188"/>
    </source>
</evidence>
<feature type="region of interest" description="Disordered" evidence="1">
    <location>
        <begin position="482"/>
        <end position="567"/>
    </location>
</feature>
<reference evidence="3 4" key="1">
    <citation type="submission" date="2024-02" db="EMBL/GenBank/DDBJ databases">
        <title>Discinaceae phylogenomics.</title>
        <authorList>
            <person name="Dirks A.C."/>
            <person name="James T.Y."/>
        </authorList>
    </citation>
    <scope>NUCLEOTIDE SEQUENCE [LARGE SCALE GENOMIC DNA]</scope>
    <source>
        <strain evidence="3 4">ACD0624</strain>
    </source>
</reference>
<dbReference type="InterPro" id="IPR045036">
    <property type="entry name" value="Spartin-like"/>
</dbReference>
<sequence>MDHLLFTFPGIHVLLPHQTPLSNESGLLILLREDVPTNNGTDQFLRLQFFRQEKYPDIDVRLGAHQKASKLDLSTFSIDSSQGVLKVIFPPVHTFLPQNDPRIDIPPSERATTTWQNVVDTFEVEIERWLTYSKDQNVGATGSHSGYPDDKPSGPLARSMTTPAGASTNNFAPYNPSTFSGNDGGGRLVLIDEENGSEVGEVGGYQVRTVGVVPGSKDPVEIELPQNGEGPVTIRTAAYLQDAMHPAYANSTIVGTAATASRLIVTTSSYIAGALHSGAEAYTKRAKPNAVPMTFDPNTHNRVRQIHTFSSSAAKISAQTLGQVTKHAQNLGAKIAGKNQDRPSRAGNPGLLNKSLIAFSTIADGIDHASRSLLDASASATTTVVGHKYGEEARAVAHGVTGSARNVGLVYVDASGVSRRAIVKGVAKGMVVGKVRGGGQVIVPGTNMMITEPPHGWSGNPPGVLHAGRPPMPERNPGNKVGFGNSAPPSYGSVQGGGTGGQGGNVYYAPPPGGNLAPQPTGSTAHGDMRVVSPRPYEPANFRSPSPHPPPGEKSPAVNSTYGGYRY</sequence>
<dbReference type="InterPro" id="IPR009686">
    <property type="entry name" value="Senescence/spartin_C"/>
</dbReference>
<gene>
    <name evidence="3" type="ORF">Q9L58_006222</name>
</gene>
<feature type="domain" description="Senescence" evidence="2">
    <location>
        <begin position="251"/>
        <end position="428"/>
    </location>
</feature>
<dbReference type="PANTHER" id="PTHR21068">
    <property type="entry name" value="SPARTIN"/>
    <property type="match status" value="1"/>
</dbReference>
<dbReference type="Pfam" id="PF06911">
    <property type="entry name" value="Senescence"/>
    <property type="match status" value="1"/>
</dbReference>
<protein>
    <recommendedName>
        <fullName evidence="2">Senescence domain-containing protein</fullName>
    </recommendedName>
</protein>
<feature type="region of interest" description="Disordered" evidence="1">
    <location>
        <begin position="137"/>
        <end position="179"/>
    </location>
</feature>
<proteinExistence type="predicted"/>
<comment type="caution">
    <text evidence="3">The sequence shown here is derived from an EMBL/GenBank/DDBJ whole genome shotgun (WGS) entry which is preliminary data.</text>
</comment>
<feature type="compositionally biased region" description="Polar residues" evidence="1">
    <location>
        <begin position="159"/>
        <end position="179"/>
    </location>
</feature>
<organism evidence="3 4">
    <name type="scientific">Discina gigas</name>
    <dbReference type="NCBI Taxonomy" id="1032678"/>
    <lineage>
        <taxon>Eukaryota</taxon>
        <taxon>Fungi</taxon>
        <taxon>Dikarya</taxon>
        <taxon>Ascomycota</taxon>
        <taxon>Pezizomycotina</taxon>
        <taxon>Pezizomycetes</taxon>
        <taxon>Pezizales</taxon>
        <taxon>Discinaceae</taxon>
        <taxon>Discina</taxon>
    </lineage>
</organism>
<evidence type="ECO:0000259" key="2">
    <source>
        <dbReference type="Pfam" id="PF06911"/>
    </source>
</evidence>
<evidence type="ECO:0000313" key="3">
    <source>
        <dbReference type="EMBL" id="KAL0634862.1"/>
    </source>
</evidence>
<feature type="compositionally biased region" description="Polar residues" evidence="1">
    <location>
        <begin position="557"/>
        <end position="567"/>
    </location>
</feature>
<dbReference type="Proteomes" id="UP001447188">
    <property type="component" value="Unassembled WGS sequence"/>
</dbReference>
<evidence type="ECO:0000256" key="1">
    <source>
        <dbReference type="SAM" id="MobiDB-lite"/>
    </source>
</evidence>
<feature type="compositionally biased region" description="Gly residues" evidence="1">
    <location>
        <begin position="494"/>
        <end position="504"/>
    </location>
</feature>
<name>A0ABR3GG14_9PEZI</name>
<dbReference type="EMBL" id="JBBBZM010000083">
    <property type="protein sequence ID" value="KAL0634862.1"/>
    <property type="molecule type" value="Genomic_DNA"/>
</dbReference>
<dbReference type="PANTHER" id="PTHR21068:SF43">
    <property type="entry name" value="SPARTIN"/>
    <property type="match status" value="1"/>
</dbReference>